<dbReference type="PANTHER" id="PTHR31793:SF27">
    <property type="entry name" value="NOVEL THIOESTERASE SUPERFAMILY DOMAIN AND SAPOSIN A-TYPE DOMAIN CONTAINING PROTEIN (0610012H03RIK)"/>
    <property type="match status" value="1"/>
</dbReference>
<dbReference type="CDD" id="cd00586">
    <property type="entry name" value="4HBT"/>
    <property type="match status" value="1"/>
</dbReference>
<dbReference type="STRING" id="52560.SAMN04488082_11471"/>
<dbReference type="InterPro" id="IPR029069">
    <property type="entry name" value="HotDog_dom_sf"/>
</dbReference>
<evidence type="ECO:0000313" key="4">
    <source>
        <dbReference type="Proteomes" id="UP000198635"/>
    </source>
</evidence>
<name>A0A1I3WX58_9BACT</name>
<dbReference type="AlphaFoldDB" id="A0A1I3WX58"/>
<comment type="similarity">
    <text evidence="1">Belongs to the 4-hydroxybenzoyl-CoA thioesterase family.</text>
</comment>
<evidence type="ECO:0000256" key="1">
    <source>
        <dbReference type="ARBA" id="ARBA00005953"/>
    </source>
</evidence>
<dbReference type="PANTHER" id="PTHR31793">
    <property type="entry name" value="4-HYDROXYBENZOYL-COA THIOESTERASE FAMILY MEMBER"/>
    <property type="match status" value="1"/>
</dbReference>
<dbReference type="Gene3D" id="3.10.129.10">
    <property type="entry name" value="Hotdog Thioesterase"/>
    <property type="match status" value="1"/>
</dbReference>
<organism evidence="3 4">
    <name type="scientific">Desulfomicrobium apsheronum</name>
    <dbReference type="NCBI Taxonomy" id="52560"/>
    <lineage>
        <taxon>Bacteria</taxon>
        <taxon>Pseudomonadati</taxon>
        <taxon>Thermodesulfobacteriota</taxon>
        <taxon>Desulfovibrionia</taxon>
        <taxon>Desulfovibrionales</taxon>
        <taxon>Desulfomicrobiaceae</taxon>
        <taxon>Desulfomicrobium</taxon>
    </lineage>
</organism>
<dbReference type="OrthoDB" id="9799036at2"/>
<reference evidence="4" key="1">
    <citation type="submission" date="2016-10" db="EMBL/GenBank/DDBJ databases">
        <authorList>
            <person name="Varghese N."/>
            <person name="Submissions S."/>
        </authorList>
    </citation>
    <scope>NUCLEOTIDE SEQUENCE [LARGE SCALE GENOMIC DNA]</scope>
    <source>
        <strain evidence="4">DSM 5918</strain>
    </source>
</reference>
<dbReference type="SUPFAM" id="SSF54637">
    <property type="entry name" value="Thioesterase/thiol ester dehydrase-isomerase"/>
    <property type="match status" value="1"/>
</dbReference>
<dbReference type="EMBL" id="FORX01000014">
    <property type="protein sequence ID" value="SFK11136.1"/>
    <property type="molecule type" value="Genomic_DNA"/>
</dbReference>
<keyword evidence="2" id="KW-0378">Hydrolase</keyword>
<dbReference type="Pfam" id="PF13279">
    <property type="entry name" value="4HBT_2"/>
    <property type="match status" value="1"/>
</dbReference>
<sequence length="143" mass="15566">MARVQIELPGSWLFRTRMDVRVTDVNYGGHLGNDRVLGLAHEARVRWLASCGLSEKDVGGVGLIMADAALVFRGEAFLGDELEVAVGAIEVRRSSFDLVYLLTRPADAVEIALVKTGMVCFDYSARKVSRLPQGLLRCLGSDA</sequence>
<keyword evidence="4" id="KW-1185">Reference proteome</keyword>
<dbReference type="Proteomes" id="UP000198635">
    <property type="component" value="Unassembled WGS sequence"/>
</dbReference>
<dbReference type="GO" id="GO:0047617">
    <property type="term" value="F:fatty acyl-CoA hydrolase activity"/>
    <property type="evidence" value="ECO:0007669"/>
    <property type="project" value="TreeGrafter"/>
</dbReference>
<evidence type="ECO:0000313" key="3">
    <source>
        <dbReference type="EMBL" id="SFK11136.1"/>
    </source>
</evidence>
<protein>
    <submittedName>
        <fullName evidence="3">Acyl-CoA thioesterase FadM</fullName>
    </submittedName>
</protein>
<gene>
    <name evidence="3" type="ORF">SAMN04488082_11471</name>
</gene>
<proteinExistence type="inferred from homology"/>
<dbReference type="InterPro" id="IPR050563">
    <property type="entry name" value="4-hydroxybenzoyl-CoA_TE"/>
</dbReference>
<evidence type="ECO:0000256" key="2">
    <source>
        <dbReference type="ARBA" id="ARBA00022801"/>
    </source>
</evidence>
<dbReference type="RefSeq" id="WP_092376538.1">
    <property type="nucleotide sequence ID" value="NZ_FORX01000014.1"/>
</dbReference>
<accession>A0A1I3WX58</accession>